<protein>
    <submittedName>
        <fullName evidence="2">Uncharacterized protein</fullName>
    </submittedName>
</protein>
<name>A0A1F8H3Q2_9BACT</name>
<sequence>MVFICLEFEEMGNNKMWWIVIVVVAVVASLVGDRIGFNRSQADVKKAQEVAGQKAADDAAKAANPFKAANPLEGVESNPFEEAKKVLNPFN</sequence>
<proteinExistence type="predicted"/>
<keyword evidence="1" id="KW-1133">Transmembrane helix</keyword>
<keyword evidence="1" id="KW-0472">Membrane</keyword>
<gene>
    <name evidence="2" type="ORF">A3I92_00750</name>
</gene>
<evidence type="ECO:0000256" key="1">
    <source>
        <dbReference type="SAM" id="Phobius"/>
    </source>
</evidence>
<dbReference type="AlphaFoldDB" id="A0A1F8H3Q2"/>
<keyword evidence="1" id="KW-0812">Transmembrane</keyword>
<feature type="transmembrane region" description="Helical" evidence="1">
    <location>
        <begin position="16"/>
        <end position="37"/>
    </location>
</feature>
<dbReference type="Proteomes" id="UP000177676">
    <property type="component" value="Unassembled WGS sequence"/>
</dbReference>
<evidence type="ECO:0000313" key="3">
    <source>
        <dbReference type="Proteomes" id="UP000177676"/>
    </source>
</evidence>
<accession>A0A1F8H3Q2</accession>
<organism evidence="2 3">
    <name type="scientific">Candidatus Yanofskybacteria bacterium RIFCSPLOWO2_02_FULL_43_10b</name>
    <dbReference type="NCBI Taxonomy" id="1802704"/>
    <lineage>
        <taxon>Bacteria</taxon>
        <taxon>Candidatus Yanofskyibacteriota</taxon>
    </lineage>
</organism>
<evidence type="ECO:0000313" key="2">
    <source>
        <dbReference type="EMBL" id="OGN31920.1"/>
    </source>
</evidence>
<dbReference type="EMBL" id="MGKS01000025">
    <property type="protein sequence ID" value="OGN31920.1"/>
    <property type="molecule type" value="Genomic_DNA"/>
</dbReference>
<reference evidence="2 3" key="1">
    <citation type="journal article" date="2016" name="Nat. Commun.">
        <title>Thousands of microbial genomes shed light on interconnected biogeochemical processes in an aquifer system.</title>
        <authorList>
            <person name="Anantharaman K."/>
            <person name="Brown C.T."/>
            <person name="Hug L.A."/>
            <person name="Sharon I."/>
            <person name="Castelle C.J."/>
            <person name="Probst A.J."/>
            <person name="Thomas B.C."/>
            <person name="Singh A."/>
            <person name="Wilkins M.J."/>
            <person name="Karaoz U."/>
            <person name="Brodie E.L."/>
            <person name="Williams K.H."/>
            <person name="Hubbard S.S."/>
            <person name="Banfield J.F."/>
        </authorList>
    </citation>
    <scope>NUCLEOTIDE SEQUENCE [LARGE SCALE GENOMIC DNA]</scope>
</reference>
<comment type="caution">
    <text evidence="2">The sequence shown here is derived from an EMBL/GenBank/DDBJ whole genome shotgun (WGS) entry which is preliminary data.</text>
</comment>